<evidence type="ECO:0000256" key="1">
    <source>
        <dbReference type="ARBA" id="ARBA00004533"/>
    </source>
</evidence>
<evidence type="ECO:0000313" key="8">
    <source>
        <dbReference type="Proteomes" id="UP000575898"/>
    </source>
</evidence>
<evidence type="ECO:0000256" key="4">
    <source>
        <dbReference type="ARBA" id="ARBA00022679"/>
    </source>
</evidence>
<evidence type="ECO:0000256" key="6">
    <source>
        <dbReference type="ARBA" id="ARBA00023315"/>
    </source>
</evidence>
<dbReference type="Proteomes" id="UP000575898">
    <property type="component" value="Unassembled WGS sequence"/>
</dbReference>
<dbReference type="EC" id="2.3.1.241" evidence="7"/>
<dbReference type="CDD" id="cd07984">
    <property type="entry name" value="LPLAT_LABLAT-like"/>
    <property type="match status" value="1"/>
</dbReference>
<keyword evidence="8" id="KW-1185">Reference proteome</keyword>
<dbReference type="PIRSF" id="PIRSF026649">
    <property type="entry name" value="MsbB"/>
    <property type="match status" value="1"/>
</dbReference>
<dbReference type="GO" id="GO:0009247">
    <property type="term" value="P:glycolipid biosynthetic process"/>
    <property type="evidence" value="ECO:0007669"/>
    <property type="project" value="UniProtKB-ARBA"/>
</dbReference>
<protein>
    <submittedName>
        <fullName evidence="7">KDO2-lipid IV(A) lauroyltransferase</fullName>
        <ecNumber evidence="7">2.3.1.241</ecNumber>
    </submittedName>
</protein>
<comment type="subcellular location">
    <subcellularLocation>
        <location evidence="1">Cell inner membrane</location>
    </subcellularLocation>
</comment>
<dbReference type="AlphaFoldDB" id="A0A840MIH6"/>
<evidence type="ECO:0000313" key="7">
    <source>
        <dbReference type="EMBL" id="MBB5019014.1"/>
    </source>
</evidence>
<dbReference type="EMBL" id="JACHHY010000013">
    <property type="protein sequence ID" value="MBB5019014.1"/>
    <property type="molecule type" value="Genomic_DNA"/>
</dbReference>
<keyword evidence="6 7" id="KW-0012">Acyltransferase</keyword>
<keyword evidence="2" id="KW-1003">Cell membrane</keyword>
<comment type="caution">
    <text evidence="7">The sequence shown here is derived from an EMBL/GenBank/DDBJ whole genome shotgun (WGS) entry which is preliminary data.</text>
</comment>
<evidence type="ECO:0000256" key="3">
    <source>
        <dbReference type="ARBA" id="ARBA00022519"/>
    </source>
</evidence>
<evidence type="ECO:0000256" key="2">
    <source>
        <dbReference type="ARBA" id="ARBA00022475"/>
    </source>
</evidence>
<dbReference type="RefSeq" id="WP_184039157.1">
    <property type="nucleotide sequence ID" value="NZ_JACHHY010000013.1"/>
</dbReference>
<keyword evidence="3" id="KW-0997">Cell inner membrane</keyword>
<dbReference type="InterPro" id="IPR004960">
    <property type="entry name" value="LipA_acyltrans"/>
</dbReference>
<sequence>MRLALGLLWLFQWLPLAVQAKVGNGLGSLAYLLARSRVRVARVNLQLCFPDWSEAERERLIKQHLQSFMRGALEHALLWWAPESRLRRLMRVEGWEELERHQGQPVILFAPHFMGLDHGGIRVAMDAKVCSMYAQQKNPAVTDLLLKARKRFGNAVLLSRQDGIRGLVRAVKRDKLPLYYLPDQDFGRDDAVFVPFFGTPAATITGLSRIARLTGAVVIPVVTRQCPGGEGYVTRFYPPLAGFPSEDVTRDTQRMNEFIEARVREMPAQYFWTHKRFKTRPDGEASFY</sequence>
<dbReference type="PANTHER" id="PTHR30606:SF9">
    <property type="entry name" value="LIPID A BIOSYNTHESIS LAUROYLTRANSFERASE"/>
    <property type="match status" value="1"/>
</dbReference>
<gene>
    <name evidence="7" type="ORF">HNQ59_002312</name>
</gene>
<reference evidence="7 8" key="1">
    <citation type="submission" date="2020-08" db="EMBL/GenBank/DDBJ databases">
        <title>Genomic Encyclopedia of Type Strains, Phase IV (KMG-IV): sequencing the most valuable type-strain genomes for metagenomic binning, comparative biology and taxonomic classification.</title>
        <authorList>
            <person name="Goeker M."/>
        </authorList>
    </citation>
    <scope>NUCLEOTIDE SEQUENCE [LARGE SCALE GENOMIC DNA]</scope>
    <source>
        <strain evidence="7 8">DSM 27165</strain>
    </source>
</reference>
<dbReference type="PANTHER" id="PTHR30606">
    <property type="entry name" value="LIPID A BIOSYNTHESIS LAUROYL ACYLTRANSFERASE"/>
    <property type="match status" value="1"/>
</dbReference>
<keyword evidence="5" id="KW-0472">Membrane</keyword>
<dbReference type="GO" id="GO:0008913">
    <property type="term" value="F:Kdo2-lipid IVA acyltransferase activity"/>
    <property type="evidence" value="ECO:0007669"/>
    <property type="project" value="UniProtKB-EC"/>
</dbReference>
<dbReference type="Pfam" id="PF03279">
    <property type="entry name" value="Lip_A_acyltrans"/>
    <property type="match status" value="1"/>
</dbReference>
<accession>A0A840MIH6</accession>
<keyword evidence="4 7" id="KW-0808">Transferase</keyword>
<organism evidence="7 8">
    <name type="scientific">Chitinivorax tropicus</name>
    <dbReference type="NCBI Taxonomy" id="714531"/>
    <lineage>
        <taxon>Bacteria</taxon>
        <taxon>Pseudomonadati</taxon>
        <taxon>Pseudomonadota</taxon>
        <taxon>Betaproteobacteria</taxon>
        <taxon>Chitinivorax</taxon>
    </lineage>
</organism>
<dbReference type="GO" id="GO:0005886">
    <property type="term" value="C:plasma membrane"/>
    <property type="evidence" value="ECO:0007669"/>
    <property type="project" value="UniProtKB-SubCell"/>
</dbReference>
<evidence type="ECO:0000256" key="5">
    <source>
        <dbReference type="ARBA" id="ARBA00023136"/>
    </source>
</evidence>
<proteinExistence type="predicted"/>
<name>A0A840MIH6_9PROT</name>